<evidence type="ECO:0000313" key="6">
    <source>
        <dbReference type="Proteomes" id="UP000887565"/>
    </source>
</evidence>
<keyword evidence="6" id="KW-1185">Reference proteome</keyword>
<dbReference type="GO" id="GO:0050660">
    <property type="term" value="F:flavin adenine dinucleotide binding"/>
    <property type="evidence" value="ECO:0007669"/>
    <property type="project" value="InterPro"/>
</dbReference>
<sequence>MISCRFLTSIKKFIRPLVASSSNYISTTSCFKSGAPLDVLSEDETLLKESVRKFAIDVIKPLVRKMDDASQTDQKVIDGLFENGFMSVEVPEKYGGIGASFFSMVLIVEELAKIDPSISALCDVHSTLVSPPILNWGSEEQKQKYLPKLVKNMVLIKKS</sequence>
<keyword evidence="4" id="KW-0443">Lipid metabolism</keyword>
<name>A0A915IR39_ROMCU</name>
<organism evidence="6 7">
    <name type="scientific">Romanomermis culicivorax</name>
    <name type="common">Nematode worm</name>
    <dbReference type="NCBI Taxonomy" id="13658"/>
    <lineage>
        <taxon>Eukaryota</taxon>
        <taxon>Metazoa</taxon>
        <taxon>Ecdysozoa</taxon>
        <taxon>Nematoda</taxon>
        <taxon>Enoplea</taxon>
        <taxon>Dorylaimia</taxon>
        <taxon>Mermithida</taxon>
        <taxon>Mermithoidea</taxon>
        <taxon>Mermithidae</taxon>
        <taxon>Romanomermis</taxon>
    </lineage>
</organism>
<protein>
    <submittedName>
        <fullName evidence="7">Acyl-CoA dehydrogenase/oxidase N-terminal domain-containing protein</fullName>
    </submittedName>
</protein>
<evidence type="ECO:0000256" key="2">
    <source>
        <dbReference type="ARBA" id="ARBA00022832"/>
    </source>
</evidence>
<evidence type="ECO:0000256" key="1">
    <source>
        <dbReference type="ARBA" id="ARBA00005189"/>
    </source>
</evidence>
<dbReference type="Gene3D" id="1.10.540.10">
    <property type="entry name" value="Acyl-CoA dehydrogenase/oxidase, N-terminal domain"/>
    <property type="match status" value="1"/>
</dbReference>
<evidence type="ECO:0000256" key="4">
    <source>
        <dbReference type="ARBA" id="ARBA00023098"/>
    </source>
</evidence>
<comment type="pathway">
    <text evidence="1">Lipid metabolism.</text>
</comment>
<accession>A0A915IR39</accession>
<dbReference type="FunFam" id="1.10.540.10:FF:000012">
    <property type="entry name" value="Acyl-CoA dehydrogenase short/branched chain"/>
    <property type="match status" value="1"/>
</dbReference>
<dbReference type="WBParaSite" id="nRc.2.0.1.t15869-RA">
    <property type="protein sequence ID" value="nRc.2.0.1.t15869-RA"/>
    <property type="gene ID" value="nRc.2.0.1.g15869"/>
</dbReference>
<dbReference type="PROSITE" id="PS51257">
    <property type="entry name" value="PROKAR_LIPOPROTEIN"/>
    <property type="match status" value="1"/>
</dbReference>
<evidence type="ECO:0000259" key="5">
    <source>
        <dbReference type="Pfam" id="PF02771"/>
    </source>
</evidence>
<dbReference type="InterPro" id="IPR037069">
    <property type="entry name" value="AcylCoA_DH/ox_N_sf"/>
</dbReference>
<proteinExistence type="predicted"/>
<dbReference type="PANTHER" id="PTHR43884:SF1">
    <property type="entry name" value="SHORT_BRANCHED CHAIN SPECIFIC ACYL-COA DEHYDROGENASE, MITOCHONDRIAL"/>
    <property type="match status" value="1"/>
</dbReference>
<keyword evidence="3" id="KW-0560">Oxidoreductase</keyword>
<evidence type="ECO:0000256" key="3">
    <source>
        <dbReference type="ARBA" id="ARBA00023002"/>
    </source>
</evidence>
<dbReference type="GO" id="GO:0005739">
    <property type="term" value="C:mitochondrion"/>
    <property type="evidence" value="ECO:0007669"/>
    <property type="project" value="TreeGrafter"/>
</dbReference>
<dbReference type="Proteomes" id="UP000887565">
    <property type="component" value="Unplaced"/>
</dbReference>
<dbReference type="InterPro" id="IPR009100">
    <property type="entry name" value="AcylCoA_DH/oxidase_NM_dom_sf"/>
</dbReference>
<evidence type="ECO:0000313" key="7">
    <source>
        <dbReference type="WBParaSite" id="nRc.2.0.1.t15869-RA"/>
    </source>
</evidence>
<keyword evidence="2" id="KW-0276">Fatty acid metabolism</keyword>
<reference evidence="7" key="1">
    <citation type="submission" date="2022-11" db="UniProtKB">
        <authorList>
            <consortium name="WormBaseParasite"/>
        </authorList>
    </citation>
    <scope>IDENTIFICATION</scope>
</reference>
<dbReference type="GO" id="GO:0003995">
    <property type="term" value="F:acyl-CoA dehydrogenase activity"/>
    <property type="evidence" value="ECO:0007669"/>
    <property type="project" value="TreeGrafter"/>
</dbReference>
<dbReference type="InterPro" id="IPR013786">
    <property type="entry name" value="AcylCoA_DH/ox_N"/>
</dbReference>
<dbReference type="Pfam" id="PF02771">
    <property type="entry name" value="Acyl-CoA_dh_N"/>
    <property type="match status" value="1"/>
</dbReference>
<dbReference type="AlphaFoldDB" id="A0A915IR39"/>
<feature type="domain" description="Acyl-CoA dehydrogenase/oxidase N-terminal" evidence="5">
    <location>
        <begin position="41"/>
        <end position="151"/>
    </location>
</feature>
<dbReference type="OMA" id="RANRHEV"/>
<dbReference type="PANTHER" id="PTHR43884">
    <property type="entry name" value="ACYL-COA DEHYDROGENASE"/>
    <property type="match status" value="1"/>
</dbReference>
<dbReference type="GO" id="GO:0006631">
    <property type="term" value="P:fatty acid metabolic process"/>
    <property type="evidence" value="ECO:0007669"/>
    <property type="project" value="UniProtKB-KW"/>
</dbReference>
<dbReference type="SUPFAM" id="SSF56645">
    <property type="entry name" value="Acyl-CoA dehydrogenase NM domain-like"/>
    <property type="match status" value="1"/>
</dbReference>